<name>A0A820I6Y5_9BILA</name>
<evidence type="ECO:0000256" key="1">
    <source>
        <dbReference type="SAM" id="MobiDB-lite"/>
    </source>
</evidence>
<sequence length="115" mass="13262">MVNAGLIEIILREQDDPGCSTTRQIRDIYNNRSGEDPILQNSDLDKEFQSFLLKALQAFPRPVDDDDDEEDKPISYTVKLKDSDDNSTPSMKKQKNKVKAMKNQVMRISLQQHHQ</sequence>
<dbReference type="Proteomes" id="UP000663862">
    <property type="component" value="Unassembled WGS sequence"/>
</dbReference>
<evidence type="ECO:0000313" key="2">
    <source>
        <dbReference type="EMBL" id="CAF3752642.1"/>
    </source>
</evidence>
<dbReference type="Proteomes" id="UP000663869">
    <property type="component" value="Unassembled WGS sequence"/>
</dbReference>
<dbReference type="EMBL" id="CAJOBQ010000241">
    <property type="protein sequence ID" value="CAF4304200.1"/>
    <property type="molecule type" value="Genomic_DNA"/>
</dbReference>
<evidence type="ECO:0000313" key="3">
    <source>
        <dbReference type="EMBL" id="CAF4304200.1"/>
    </source>
</evidence>
<reference evidence="3" key="1">
    <citation type="submission" date="2021-02" db="EMBL/GenBank/DDBJ databases">
        <authorList>
            <person name="Nowell W R."/>
        </authorList>
    </citation>
    <scope>NUCLEOTIDE SEQUENCE</scope>
</reference>
<dbReference type="EMBL" id="CAJNYU010004415">
    <property type="protein sequence ID" value="CAF3752642.1"/>
    <property type="molecule type" value="Genomic_DNA"/>
</dbReference>
<evidence type="ECO:0000313" key="4">
    <source>
        <dbReference type="Proteomes" id="UP000663862"/>
    </source>
</evidence>
<feature type="region of interest" description="Disordered" evidence="1">
    <location>
        <begin position="61"/>
        <end position="99"/>
    </location>
</feature>
<gene>
    <name evidence="2" type="ORF">FME351_LOCUS30929</name>
    <name evidence="3" type="ORF">TSG867_LOCUS6455</name>
</gene>
<comment type="caution">
    <text evidence="3">The sequence shown here is derived from an EMBL/GenBank/DDBJ whole genome shotgun (WGS) entry which is preliminary data.</text>
</comment>
<organism evidence="3 4">
    <name type="scientific">Rotaria socialis</name>
    <dbReference type="NCBI Taxonomy" id="392032"/>
    <lineage>
        <taxon>Eukaryota</taxon>
        <taxon>Metazoa</taxon>
        <taxon>Spiralia</taxon>
        <taxon>Gnathifera</taxon>
        <taxon>Rotifera</taxon>
        <taxon>Eurotatoria</taxon>
        <taxon>Bdelloidea</taxon>
        <taxon>Philodinida</taxon>
        <taxon>Philodinidae</taxon>
        <taxon>Rotaria</taxon>
    </lineage>
</organism>
<proteinExistence type="predicted"/>
<dbReference type="AlphaFoldDB" id="A0A820I6Y5"/>
<accession>A0A820I6Y5</accession>
<protein>
    <submittedName>
        <fullName evidence="3">Uncharacterized protein</fullName>
    </submittedName>
</protein>